<evidence type="ECO:0000259" key="1">
    <source>
        <dbReference type="Pfam" id="PF09823"/>
    </source>
</evidence>
<name>A0A4Y6RBB1_9BURK</name>
<dbReference type="RefSeq" id="WP_141169591.1">
    <property type="nucleotide sequence ID" value="NZ_CP041185.1"/>
</dbReference>
<dbReference type="OrthoDB" id="32195at2"/>
<evidence type="ECO:0000313" key="2">
    <source>
        <dbReference type="EMBL" id="QDG70159.1"/>
    </source>
</evidence>
<dbReference type="AlphaFoldDB" id="A0A4Y6RBB1"/>
<feature type="domain" description="DUF2357" evidence="1">
    <location>
        <begin position="100"/>
        <end position="322"/>
    </location>
</feature>
<evidence type="ECO:0000313" key="3">
    <source>
        <dbReference type="Proteomes" id="UP000316665"/>
    </source>
</evidence>
<reference evidence="2 3" key="1">
    <citation type="submission" date="2019-06" db="EMBL/GenBank/DDBJ databases">
        <title>Complete genome sequence of Janthinobacterium sp. SNU WT3 isolated from diseased rainbow trout.</title>
        <authorList>
            <person name="Oh W.T."/>
            <person name="Park S.C."/>
        </authorList>
    </citation>
    <scope>NUCLEOTIDE SEQUENCE [LARGE SCALE GENOMIC DNA]</scope>
    <source>
        <strain evidence="2 3">SNU WT3</strain>
    </source>
</reference>
<proteinExistence type="predicted"/>
<organism evidence="2 3">
    <name type="scientific">Janthinobacterium tructae</name>
    <dbReference type="NCBI Taxonomy" id="2590869"/>
    <lineage>
        <taxon>Bacteria</taxon>
        <taxon>Pseudomonadati</taxon>
        <taxon>Pseudomonadota</taxon>
        <taxon>Betaproteobacteria</taxon>
        <taxon>Burkholderiales</taxon>
        <taxon>Oxalobacteraceae</taxon>
        <taxon>Janthinobacterium</taxon>
    </lineage>
</organism>
<dbReference type="Pfam" id="PF09823">
    <property type="entry name" value="DUF2357"/>
    <property type="match status" value="1"/>
</dbReference>
<gene>
    <name evidence="2" type="ORF">FJQ89_06815</name>
</gene>
<dbReference type="InterPro" id="IPR018633">
    <property type="entry name" value="DUF2357"/>
</dbReference>
<accession>A0A4Y6RBB1</accession>
<dbReference type="KEGG" id="jas:FJQ89_06815"/>
<sequence>MHSKIVRPDRRSEGNWNGEILAMTSWNSEVTVPQLSVSLDGASAPPEIYLPGSIIYGLRERESCIFTVLDAVPSQVFVDDVEVYANKDGLYQWIPSFLSGTVQLAVVVSEVAEFVFHVHIGSSEKKLSDAQYEAMVSEIRCFRASLLLDNSGATLGFDEETSASKLDALVRLARINAYAPLFLRQLQPITNAPHRTLQQSTRPILLSQAKRLHSSALRQPRIAAIAMDATKHAEFIDTLYVTSPVVNPTFDTPSNRALKSLIKRMLAQTTSLLAVVQEHKLGGDKQEQEQRRPRRERALQMILEKLKVFLLLEPFASAACTNASAGGLTQIAAQPAYSGAYRSGTKALWLGTTGDNEQDQLPVRPTWGVYEAWCMVHLLARISQVFSGRLSRTTKRGIVTADESYVMQLDQHVRMEVHFQARFPAGDGNTAENRGWCLSGLRIPDVVIGIVSGEKCEFIVLDAKYRRHRENVLEAMESAHIYHDALRVNRMRAAFCLLLLPAIADVPHLDNSAFLFEHGVGTVSEFSPGGAGVARCTNLIHGWATTVMHSLAKQMHVS</sequence>
<protein>
    <submittedName>
        <fullName evidence="2">DUF2357 domain-containing protein</fullName>
    </submittedName>
</protein>
<dbReference type="EMBL" id="CP041185">
    <property type="protein sequence ID" value="QDG70159.1"/>
    <property type="molecule type" value="Genomic_DNA"/>
</dbReference>
<keyword evidence="3" id="KW-1185">Reference proteome</keyword>
<dbReference type="Proteomes" id="UP000316665">
    <property type="component" value="Chromosome"/>
</dbReference>